<dbReference type="Pfam" id="PF01694">
    <property type="entry name" value="Rhomboid"/>
    <property type="match status" value="1"/>
</dbReference>
<proteinExistence type="inferred from homology"/>
<comment type="caution">
    <text evidence="10">The sequence shown here is derived from an EMBL/GenBank/DDBJ whole genome shotgun (WGS) entry which is preliminary data.</text>
</comment>
<dbReference type="EMBL" id="LRVM01000001">
    <property type="protein sequence ID" value="KXL54191.1"/>
    <property type="molecule type" value="Genomic_DNA"/>
</dbReference>
<sequence length="337" mass="37371">MDNLINFIEKFHEQLLAHSFLQVKDPNGDKIPGVYIRMENPVLYILGVFDKETQQKTTALFTAYTKQMSAVLEEMRCNHLIALGILLAEEDGDEPPLVFTDARIHGVNWRYSLQENKVFAGEGEPNRLFGIERLLSLARAGEAVETPLTPVMKSGKPWACLTIFVVCALLLAVTMFSGNGDAIIQVFGISRGGVLKGEYYRFFTSMFLHSGLLHLASNGIFLYYFGVKAEYIFGNWRFLGLYLISGLCGGICSILFHDVLAIGASGAIYGVLGAMLVLTKKNGPRYTGMNYATMLLLAFTSIGFGFLDMGVDNFAHIGGFLSGILVFLIYRRYDSKK</sequence>
<evidence type="ECO:0000313" key="10">
    <source>
        <dbReference type="EMBL" id="KXL54316.1"/>
    </source>
</evidence>
<feature type="transmembrane region" description="Helical" evidence="7">
    <location>
        <begin position="238"/>
        <end position="256"/>
    </location>
</feature>
<comment type="subcellular location">
    <subcellularLocation>
        <location evidence="1">Membrane</location>
        <topology evidence="1">Multi-pass membrane protein</topology>
    </subcellularLocation>
</comment>
<evidence type="ECO:0000256" key="5">
    <source>
        <dbReference type="ARBA" id="ARBA00022989"/>
    </source>
</evidence>
<keyword evidence="5 7" id="KW-1133">Transmembrane helix</keyword>
<feature type="transmembrane region" description="Helical" evidence="7">
    <location>
        <begin position="199"/>
        <end position="226"/>
    </location>
</feature>
<organism evidence="10 11">
    <name type="scientific">Anaerotignum neopropionicum</name>
    <dbReference type="NCBI Taxonomy" id="36847"/>
    <lineage>
        <taxon>Bacteria</taxon>
        <taxon>Bacillati</taxon>
        <taxon>Bacillota</taxon>
        <taxon>Clostridia</taxon>
        <taxon>Lachnospirales</taxon>
        <taxon>Anaerotignaceae</taxon>
        <taxon>Anaerotignum</taxon>
    </lineage>
</organism>
<protein>
    <submittedName>
        <fullName evidence="10">Rhomboid protease GluP</fullName>
        <ecNumber evidence="10">3.4.21.105</ecNumber>
    </submittedName>
</protein>
<keyword evidence="6 7" id="KW-0472">Membrane</keyword>
<dbReference type="OrthoDB" id="9813074at2"/>
<dbReference type="InterPro" id="IPR022764">
    <property type="entry name" value="Peptidase_S54_rhomboid_dom"/>
</dbReference>
<comment type="similarity">
    <text evidence="2">Belongs to the peptidase S54 family.</text>
</comment>
<dbReference type="InterPro" id="IPR035952">
    <property type="entry name" value="Rhomboid-like_sf"/>
</dbReference>
<dbReference type="InterPro" id="IPR050925">
    <property type="entry name" value="Rhomboid_protease_S54"/>
</dbReference>
<dbReference type="EC" id="3.4.21.105" evidence="10"/>
<feature type="domain" description="Peptidase S54 rhomboid" evidence="8">
    <location>
        <begin position="197"/>
        <end position="331"/>
    </location>
</feature>
<dbReference type="RefSeq" id="WP_066083764.1">
    <property type="nucleotide sequence ID" value="NZ_LRVM01000001.1"/>
</dbReference>
<dbReference type="GO" id="GO:0006508">
    <property type="term" value="P:proteolysis"/>
    <property type="evidence" value="ECO:0007669"/>
    <property type="project" value="UniProtKB-KW"/>
</dbReference>
<dbReference type="EMBL" id="LRVM01000001">
    <property type="protein sequence ID" value="KXL54316.1"/>
    <property type="molecule type" value="Genomic_DNA"/>
</dbReference>
<evidence type="ECO:0000256" key="1">
    <source>
        <dbReference type="ARBA" id="ARBA00004141"/>
    </source>
</evidence>
<keyword evidence="4 10" id="KW-0378">Hydrolase</keyword>
<evidence type="ECO:0000313" key="9">
    <source>
        <dbReference type="EMBL" id="KXL54191.1"/>
    </source>
</evidence>
<dbReference type="Proteomes" id="UP000070539">
    <property type="component" value="Unassembled WGS sequence"/>
</dbReference>
<reference evidence="10 11" key="1">
    <citation type="submission" date="2016-01" db="EMBL/GenBank/DDBJ databases">
        <title>Genome sequence of Clostridium neopropionicum X4, DSM-3847.</title>
        <authorList>
            <person name="Poehlein A."/>
            <person name="Beck M.H."/>
            <person name="Bengelsdorf F.R."/>
            <person name="Daniel R."/>
            <person name="Duerre P."/>
        </authorList>
    </citation>
    <scope>NUCLEOTIDE SEQUENCE [LARGE SCALE GENOMIC DNA]</scope>
    <source>
        <strain evidence="10 11">DSM-3847</strain>
    </source>
</reference>
<feature type="transmembrane region" description="Helical" evidence="7">
    <location>
        <begin position="313"/>
        <end position="330"/>
    </location>
</feature>
<dbReference type="GO" id="GO:0004252">
    <property type="term" value="F:serine-type endopeptidase activity"/>
    <property type="evidence" value="ECO:0007669"/>
    <property type="project" value="InterPro"/>
</dbReference>
<feature type="transmembrane region" description="Helical" evidence="7">
    <location>
        <begin position="262"/>
        <end position="279"/>
    </location>
</feature>
<dbReference type="AlphaFoldDB" id="A0A136WIC5"/>
<feature type="transmembrane region" description="Helical" evidence="7">
    <location>
        <begin position="158"/>
        <end position="179"/>
    </location>
</feature>
<dbReference type="Gene3D" id="1.20.1540.10">
    <property type="entry name" value="Rhomboid-like"/>
    <property type="match status" value="1"/>
</dbReference>
<evidence type="ECO:0000256" key="7">
    <source>
        <dbReference type="SAM" id="Phobius"/>
    </source>
</evidence>
<evidence type="ECO:0000259" key="8">
    <source>
        <dbReference type="Pfam" id="PF01694"/>
    </source>
</evidence>
<feature type="transmembrane region" description="Helical" evidence="7">
    <location>
        <begin position="291"/>
        <end position="307"/>
    </location>
</feature>
<evidence type="ECO:0000256" key="3">
    <source>
        <dbReference type="ARBA" id="ARBA00022692"/>
    </source>
</evidence>
<evidence type="ECO:0000256" key="6">
    <source>
        <dbReference type="ARBA" id="ARBA00023136"/>
    </source>
</evidence>
<evidence type="ECO:0000256" key="4">
    <source>
        <dbReference type="ARBA" id="ARBA00022801"/>
    </source>
</evidence>
<dbReference type="GO" id="GO:0016020">
    <property type="term" value="C:membrane"/>
    <property type="evidence" value="ECO:0007669"/>
    <property type="project" value="UniProtKB-SubCell"/>
</dbReference>
<accession>A0A136WIC5</accession>
<keyword evidence="3 7" id="KW-0812">Transmembrane</keyword>
<evidence type="ECO:0000256" key="2">
    <source>
        <dbReference type="ARBA" id="ARBA00009045"/>
    </source>
</evidence>
<keyword evidence="11" id="KW-1185">Reference proteome</keyword>
<dbReference type="STRING" id="36847.CLNEO_02920"/>
<name>A0A136WIC5_9FIRM</name>
<evidence type="ECO:0000313" key="11">
    <source>
        <dbReference type="Proteomes" id="UP000070539"/>
    </source>
</evidence>
<dbReference type="PANTHER" id="PTHR43731:SF14">
    <property type="entry name" value="PRESENILIN-ASSOCIATED RHOMBOID-LIKE PROTEIN, MITOCHONDRIAL"/>
    <property type="match status" value="1"/>
</dbReference>
<gene>
    <name evidence="10" type="primary">gluP_2</name>
    <name evidence="9" type="synonym">gluP_1</name>
    <name evidence="9" type="ORF">CLNEO_02920</name>
    <name evidence="10" type="ORF">CLNEO_04210</name>
</gene>
<dbReference type="PANTHER" id="PTHR43731">
    <property type="entry name" value="RHOMBOID PROTEASE"/>
    <property type="match status" value="1"/>
</dbReference>
<dbReference type="SUPFAM" id="SSF144091">
    <property type="entry name" value="Rhomboid-like"/>
    <property type="match status" value="1"/>
</dbReference>
<keyword evidence="10" id="KW-0645">Protease</keyword>